<accession>A0AAV6WWH6</accession>
<organism evidence="2 3">
    <name type="scientific">Buddleja alternifolia</name>
    <dbReference type="NCBI Taxonomy" id="168488"/>
    <lineage>
        <taxon>Eukaryota</taxon>
        <taxon>Viridiplantae</taxon>
        <taxon>Streptophyta</taxon>
        <taxon>Embryophyta</taxon>
        <taxon>Tracheophyta</taxon>
        <taxon>Spermatophyta</taxon>
        <taxon>Magnoliopsida</taxon>
        <taxon>eudicotyledons</taxon>
        <taxon>Gunneridae</taxon>
        <taxon>Pentapetalae</taxon>
        <taxon>asterids</taxon>
        <taxon>lamiids</taxon>
        <taxon>Lamiales</taxon>
        <taxon>Scrophulariaceae</taxon>
        <taxon>Buddlejeae</taxon>
        <taxon>Buddleja</taxon>
    </lineage>
</organism>
<dbReference type="PANTHER" id="PTHR33133:SF1">
    <property type="entry name" value="EXPRESSED PROTEIN-RELATED"/>
    <property type="match status" value="1"/>
</dbReference>
<keyword evidence="3" id="KW-1185">Reference proteome</keyword>
<feature type="transmembrane region" description="Helical" evidence="1">
    <location>
        <begin position="216"/>
        <end position="239"/>
    </location>
</feature>
<feature type="transmembrane region" description="Helical" evidence="1">
    <location>
        <begin position="251"/>
        <end position="274"/>
    </location>
</feature>
<dbReference type="EMBL" id="WHWC01000012">
    <property type="protein sequence ID" value="KAG8372451.1"/>
    <property type="molecule type" value="Genomic_DNA"/>
</dbReference>
<name>A0AAV6WWH6_9LAMI</name>
<dbReference type="AlphaFoldDB" id="A0AAV6WWH6"/>
<feature type="transmembrane region" description="Helical" evidence="1">
    <location>
        <begin position="140"/>
        <end position="159"/>
    </location>
</feature>
<feature type="transmembrane region" description="Helical" evidence="1">
    <location>
        <begin position="69"/>
        <end position="88"/>
    </location>
</feature>
<sequence length="300" mass="34546">MEFYEMFNFLTILKESIKLLHKNGKLMASIAILSLLFTSIFFALFIFSIESLIYHMADISLMEPSYQDMLKYFAIFLAVQLAFIRAVFTIFHLSRVVTIIVATKSYNGDILSSQDLFSSIKRTWKRPLITIFYLSRQTRCYSLFLGVLVALALMYPNFITISITILFGIAAFVFYLYLAVVSFLSIVVSVVEDRSSGREAREKASEIVKGKRLHGFLLNLFFNLLVWISHSLLGYWMIIGDKGIVKRTICGLFMVNISSLVHMFVFMAYTVLYFQCKMHHGEEIAMHGKVHYTKLINDIP</sequence>
<comment type="caution">
    <text evidence="2">The sequence shown here is derived from an EMBL/GenBank/DDBJ whole genome shotgun (WGS) entry which is preliminary data.</text>
</comment>
<protein>
    <recommendedName>
        <fullName evidence="4">Gustatory receptor</fullName>
    </recommendedName>
</protein>
<evidence type="ECO:0000313" key="2">
    <source>
        <dbReference type="EMBL" id="KAG8372451.1"/>
    </source>
</evidence>
<evidence type="ECO:0000313" key="3">
    <source>
        <dbReference type="Proteomes" id="UP000826271"/>
    </source>
</evidence>
<evidence type="ECO:0008006" key="4">
    <source>
        <dbReference type="Google" id="ProtNLM"/>
    </source>
</evidence>
<gene>
    <name evidence="2" type="ORF">BUALT_Bualt12G0067600</name>
</gene>
<proteinExistence type="predicted"/>
<keyword evidence="1" id="KW-0812">Transmembrane</keyword>
<feature type="transmembrane region" description="Helical" evidence="1">
    <location>
        <begin position="165"/>
        <end position="191"/>
    </location>
</feature>
<feature type="transmembrane region" description="Helical" evidence="1">
    <location>
        <begin position="26"/>
        <end position="49"/>
    </location>
</feature>
<keyword evidence="1" id="KW-0472">Membrane</keyword>
<evidence type="ECO:0000256" key="1">
    <source>
        <dbReference type="SAM" id="Phobius"/>
    </source>
</evidence>
<reference evidence="2" key="1">
    <citation type="submission" date="2019-10" db="EMBL/GenBank/DDBJ databases">
        <authorList>
            <person name="Zhang R."/>
            <person name="Pan Y."/>
            <person name="Wang J."/>
            <person name="Ma R."/>
            <person name="Yu S."/>
        </authorList>
    </citation>
    <scope>NUCLEOTIDE SEQUENCE</scope>
    <source>
        <strain evidence="2">LA-IB0</strain>
        <tissue evidence="2">Leaf</tissue>
    </source>
</reference>
<dbReference type="Proteomes" id="UP000826271">
    <property type="component" value="Unassembled WGS sequence"/>
</dbReference>
<keyword evidence="1" id="KW-1133">Transmembrane helix</keyword>
<dbReference type="PANTHER" id="PTHR33133">
    <property type="entry name" value="OS08G0107100 PROTEIN-RELATED"/>
    <property type="match status" value="1"/>
</dbReference>